<dbReference type="AlphaFoldDB" id="A0A9P9F6E1"/>
<sequence>MDSTSKPTPDPVEAVFMELNQPATSASPAEQGDESTSQQDEGSVTTHSNQPSAPVESMDSMDTVAIELEKAVAEPSATVKNGYAPAPFMFGFEPSAKYPDQRQAFSQLLGMSGITRMFAAINTVSARGARKQTEPYSLHVPKEYVAAFNEGTEATIKALTIGPLAGFYDSTMGGSTQTEELLLKRSELHPLVLRQIFSGLSPVTAKHLDDLDDVLTDFVAMLKPYQCTPTADQSTLKHVILINYIRATDISGGGSMFVIDAFTRMVSLTLKAEEWSVALRKPGILKRNEKIKFSITTTIAEMKLDGGKYQANKEKYEQALEMMIGDQADLKKIIKKGGLEAFGRETSIVLPPQEDTETLEE</sequence>
<protein>
    <submittedName>
        <fullName evidence="2">Uncharacterized protein</fullName>
    </submittedName>
</protein>
<evidence type="ECO:0000313" key="3">
    <source>
        <dbReference type="Proteomes" id="UP000738349"/>
    </source>
</evidence>
<evidence type="ECO:0000313" key="2">
    <source>
        <dbReference type="EMBL" id="KAH7153631.1"/>
    </source>
</evidence>
<gene>
    <name evidence="2" type="ORF">EDB81DRAFT_758574</name>
</gene>
<proteinExistence type="predicted"/>
<organism evidence="2 3">
    <name type="scientific">Dactylonectria macrodidyma</name>
    <dbReference type="NCBI Taxonomy" id="307937"/>
    <lineage>
        <taxon>Eukaryota</taxon>
        <taxon>Fungi</taxon>
        <taxon>Dikarya</taxon>
        <taxon>Ascomycota</taxon>
        <taxon>Pezizomycotina</taxon>
        <taxon>Sordariomycetes</taxon>
        <taxon>Hypocreomycetidae</taxon>
        <taxon>Hypocreales</taxon>
        <taxon>Nectriaceae</taxon>
        <taxon>Dactylonectria</taxon>
    </lineage>
</organism>
<comment type="caution">
    <text evidence="2">The sequence shown here is derived from an EMBL/GenBank/DDBJ whole genome shotgun (WGS) entry which is preliminary data.</text>
</comment>
<keyword evidence="3" id="KW-1185">Reference proteome</keyword>
<accession>A0A9P9F6E1</accession>
<dbReference type="OrthoDB" id="5242555at2759"/>
<evidence type="ECO:0000256" key="1">
    <source>
        <dbReference type="SAM" id="MobiDB-lite"/>
    </source>
</evidence>
<dbReference type="Proteomes" id="UP000738349">
    <property type="component" value="Unassembled WGS sequence"/>
</dbReference>
<dbReference type="EMBL" id="JAGMUV010000006">
    <property type="protein sequence ID" value="KAH7153631.1"/>
    <property type="molecule type" value="Genomic_DNA"/>
</dbReference>
<name>A0A9P9F6E1_9HYPO</name>
<feature type="compositionally biased region" description="Polar residues" evidence="1">
    <location>
        <begin position="21"/>
        <end position="52"/>
    </location>
</feature>
<feature type="region of interest" description="Disordered" evidence="1">
    <location>
        <begin position="1"/>
        <end position="56"/>
    </location>
</feature>
<reference evidence="2" key="1">
    <citation type="journal article" date="2021" name="Nat. Commun.">
        <title>Genetic determinants of endophytism in the Arabidopsis root mycobiome.</title>
        <authorList>
            <person name="Mesny F."/>
            <person name="Miyauchi S."/>
            <person name="Thiergart T."/>
            <person name="Pickel B."/>
            <person name="Atanasova L."/>
            <person name="Karlsson M."/>
            <person name="Huettel B."/>
            <person name="Barry K.W."/>
            <person name="Haridas S."/>
            <person name="Chen C."/>
            <person name="Bauer D."/>
            <person name="Andreopoulos W."/>
            <person name="Pangilinan J."/>
            <person name="LaButti K."/>
            <person name="Riley R."/>
            <person name="Lipzen A."/>
            <person name="Clum A."/>
            <person name="Drula E."/>
            <person name="Henrissat B."/>
            <person name="Kohler A."/>
            <person name="Grigoriev I.V."/>
            <person name="Martin F.M."/>
            <person name="Hacquard S."/>
        </authorList>
    </citation>
    <scope>NUCLEOTIDE SEQUENCE</scope>
    <source>
        <strain evidence="2">MPI-CAGE-AT-0147</strain>
    </source>
</reference>